<dbReference type="Proteomes" id="UP001157418">
    <property type="component" value="Unassembled WGS sequence"/>
</dbReference>
<dbReference type="EMBL" id="CAKMRJ010005412">
    <property type="protein sequence ID" value="CAH1440743.1"/>
    <property type="molecule type" value="Genomic_DNA"/>
</dbReference>
<proteinExistence type="predicted"/>
<dbReference type="AlphaFoldDB" id="A0AAU9NSG9"/>
<accession>A0AAU9NSG9</accession>
<sequence length="93" mass="10409">MPISNELKYAGFIFDAYGIDVQISLYVDHIGHVIDDTFESEGGDDDHDSYISGRDDDIGTLKDVIVDFNEEIVTMNRTCNDEFLTKLCPTRGG</sequence>
<evidence type="ECO:0000313" key="2">
    <source>
        <dbReference type="Proteomes" id="UP001157418"/>
    </source>
</evidence>
<organism evidence="1 2">
    <name type="scientific">Lactuca virosa</name>
    <dbReference type="NCBI Taxonomy" id="75947"/>
    <lineage>
        <taxon>Eukaryota</taxon>
        <taxon>Viridiplantae</taxon>
        <taxon>Streptophyta</taxon>
        <taxon>Embryophyta</taxon>
        <taxon>Tracheophyta</taxon>
        <taxon>Spermatophyta</taxon>
        <taxon>Magnoliopsida</taxon>
        <taxon>eudicotyledons</taxon>
        <taxon>Gunneridae</taxon>
        <taxon>Pentapetalae</taxon>
        <taxon>asterids</taxon>
        <taxon>campanulids</taxon>
        <taxon>Asterales</taxon>
        <taxon>Asteraceae</taxon>
        <taxon>Cichorioideae</taxon>
        <taxon>Cichorieae</taxon>
        <taxon>Lactucinae</taxon>
        <taxon>Lactuca</taxon>
    </lineage>
</organism>
<evidence type="ECO:0000313" key="1">
    <source>
        <dbReference type="EMBL" id="CAH1440743.1"/>
    </source>
</evidence>
<protein>
    <submittedName>
        <fullName evidence="1">Uncharacterized protein</fullName>
    </submittedName>
</protein>
<comment type="caution">
    <text evidence="1">The sequence shown here is derived from an EMBL/GenBank/DDBJ whole genome shotgun (WGS) entry which is preliminary data.</text>
</comment>
<gene>
    <name evidence="1" type="ORF">LVIROSA_LOCUS26856</name>
</gene>
<keyword evidence="2" id="KW-1185">Reference proteome</keyword>
<reference evidence="1 2" key="1">
    <citation type="submission" date="2022-01" db="EMBL/GenBank/DDBJ databases">
        <authorList>
            <person name="Xiong W."/>
            <person name="Schranz E."/>
        </authorList>
    </citation>
    <scope>NUCLEOTIDE SEQUENCE [LARGE SCALE GENOMIC DNA]</scope>
</reference>
<name>A0AAU9NSG9_9ASTR</name>